<keyword evidence="3" id="KW-1185">Reference proteome</keyword>
<evidence type="ECO:0000313" key="2">
    <source>
        <dbReference type="EMBL" id="GHI22636.1"/>
    </source>
</evidence>
<comment type="caution">
    <text evidence="2">The sequence shown here is derived from an EMBL/GenBank/DDBJ whole genome shotgun (WGS) entry which is preliminary data.</text>
</comment>
<dbReference type="Proteomes" id="UP001052739">
    <property type="component" value="Unassembled WGS sequence"/>
</dbReference>
<dbReference type="EMBL" id="BNDW01000019">
    <property type="protein sequence ID" value="GHI22636.1"/>
    <property type="molecule type" value="Genomic_DNA"/>
</dbReference>
<feature type="transmembrane region" description="Helical" evidence="1">
    <location>
        <begin position="54"/>
        <end position="78"/>
    </location>
</feature>
<proteinExistence type="predicted"/>
<keyword evidence="1" id="KW-0812">Transmembrane</keyword>
<reference evidence="2" key="1">
    <citation type="submission" date="2024-05" db="EMBL/GenBank/DDBJ databases">
        <title>Whole genome shotgun sequence of Streptomyces hydrogenans NBRC 13475.</title>
        <authorList>
            <person name="Komaki H."/>
            <person name="Tamura T."/>
        </authorList>
    </citation>
    <scope>NUCLEOTIDE SEQUENCE</scope>
    <source>
        <strain evidence="2">NBRC 13475</strain>
    </source>
</reference>
<organism evidence="2 3">
    <name type="scientific">Streptomyces hydrogenans</name>
    <dbReference type="NCBI Taxonomy" id="1873719"/>
    <lineage>
        <taxon>Bacteria</taxon>
        <taxon>Bacillati</taxon>
        <taxon>Actinomycetota</taxon>
        <taxon>Actinomycetes</taxon>
        <taxon>Kitasatosporales</taxon>
        <taxon>Streptomycetaceae</taxon>
        <taxon>Streptomyces</taxon>
    </lineage>
</organism>
<keyword evidence="1" id="KW-1133">Transmembrane helix</keyword>
<keyword evidence="1" id="KW-0472">Membrane</keyword>
<gene>
    <name evidence="2" type="ORF">Shyd_40070</name>
</gene>
<name>A0ABQ3PC90_9ACTN</name>
<evidence type="ECO:0000313" key="3">
    <source>
        <dbReference type="Proteomes" id="UP001052739"/>
    </source>
</evidence>
<accession>A0ABQ3PC90</accession>
<sequence length="81" mass="8473">MATLPGLPLLVGEFAFFGADGYTSGIEVILTAAAVLLVLAWLPPYRRSLRVPRILLASASLFLVAAPWVSALLMGIAMSSG</sequence>
<protein>
    <submittedName>
        <fullName evidence="2">Uncharacterized protein</fullName>
    </submittedName>
</protein>
<evidence type="ECO:0000256" key="1">
    <source>
        <dbReference type="SAM" id="Phobius"/>
    </source>
</evidence>
<feature type="transmembrane region" description="Helical" evidence="1">
    <location>
        <begin position="22"/>
        <end position="42"/>
    </location>
</feature>